<feature type="compositionally biased region" description="Basic and acidic residues" evidence="1">
    <location>
        <begin position="1"/>
        <end position="22"/>
    </location>
</feature>
<dbReference type="OrthoDB" id="4206656at2759"/>
<dbReference type="AlphaFoldDB" id="A0A179UC24"/>
<gene>
    <name evidence="2" type="ORF">BDBG_01332</name>
</gene>
<dbReference type="Proteomes" id="UP000002038">
    <property type="component" value="Unassembled WGS sequence"/>
</dbReference>
<dbReference type="InterPro" id="IPR021842">
    <property type="entry name" value="DUF3435"/>
</dbReference>
<feature type="compositionally biased region" description="Acidic residues" evidence="1">
    <location>
        <begin position="57"/>
        <end position="70"/>
    </location>
</feature>
<dbReference type="PANTHER" id="PTHR37535:SF2">
    <property type="entry name" value="FINGER DOMAIN PROTEIN, PUTATIVE (AFU_ORTHOLOGUE AFUA_6G09300)-RELATED"/>
    <property type="match status" value="1"/>
</dbReference>
<dbReference type="KEGG" id="bgh:BDBG_01332"/>
<protein>
    <submittedName>
        <fullName evidence="2">C2H2 finger domain-containing protein</fullName>
    </submittedName>
</protein>
<dbReference type="RefSeq" id="XP_031576397.1">
    <property type="nucleotide sequence ID" value="XM_031720282.1"/>
</dbReference>
<organism evidence="2 3">
    <name type="scientific">Blastomyces gilchristii (strain SLH14081)</name>
    <name type="common">Blastomyces dermatitidis</name>
    <dbReference type="NCBI Taxonomy" id="559298"/>
    <lineage>
        <taxon>Eukaryota</taxon>
        <taxon>Fungi</taxon>
        <taxon>Dikarya</taxon>
        <taxon>Ascomycota</taxon>
        <taxon>Pezizomycotina</taxon>
        <taxon>Eurotiomycetes</taxon>
        <taxon>Eurotiomycetidae</taxon>
        <taxon>Onygenales</taxon>
        <taxon>Ajellomycetaceae</taxon>
        <taxon>Blastomyces</taxon>
    </lineage>
</organism>
<reference evidence="3" key="1">
    <citation type="journal article" date="2015" name="PLoS Genet.">
        <title>The dynamic genome and transcriptome of the human fungal pathogen Blastomyces and close relative Emmonsia.</title>
        <authorList>
            <person name="Munoz J.F."/>
            <person name="Gauthier G.M."/>
            <person name="Desjardins C.A."/>
            <person name="Gallo J.E."/>
            <person name="Holder J."/>
            <person name="Sullivan T.D."/>
            <person name="Marty A.J."/>
            <person name="Carmen J.C."/>
            <person name="Chen Z."/>
            <person name="Ding L."/>
            <person name="Gujja S."/>
            <person name="Magrini V."/>
            <person name="Misas E."/>
            <person name="Mitreva M."/>
            <person name="Priest M."/>
            <person name="Saif S."/>
            <person name="Whiston E.A."/>
            <person name="Young S."/>
            <person name="Zeng Q."/>
            <person name="Goldman W.E."/>
            <person name="Mardis E.R."/>
            <person name="Taylor J.W."/>
            <person name="McEwen J.G."/>
            <person name="Clay O.K."/>
            <person name="Klein B.S."/>
            <person name="Cuomo C.A."/>
        </authorList>
    </citation>
    <scope>NUCLEOTIDE SEQUENCE [LARGE SCALE GENOMIC DNA]</scope>
    <source>
        <strain evidence="3">SLH14081</strain>
    </source>
</reference>
<feature type="compositionally biased region" description="Basic and acidic residues" evidence="1">
    <location>
        <begin position="46"/>
        <end position="56"/>
    </location>
</feature>
<dbReference type="Pfam" id="PF11917">
    <property type="entry name" value="DUF3435"/>
    <property type="match status" value="2"/>
</dbReference>
<name>A0A179UC24_BLAGS</name>
<evidence type="ECO:0000313" key="3">
    <source>
        <dbReference type="Proteomes" id="UP000002038"/>
    </source>
</evidence>
<evidence type="ECO:0000313" key="2">
    <source>
        <dbReference type="EMBL" id="OAT04839.1"/>
    </source>
</evidence>
<accession>A0A179UC24</accession>
<dbReference type="VEuPathDB" id="FungiDB:BDBG_01332"/>
<dbReference type="GeneID" id="8507012"/>
<keyword evidence="3" id="KW-1185">Reference proteome</keyword>
<proteinExistence type="predicted"/>
<feature type="region of interest" description="Disordered" evidence="1">
    <location>
        <begin position="1"/>
        <end position="77"/>
    </location>
</feature>
<dbReference type="PANTHER" id="PTHR37535">
    <property type="entry name" value="FLUG DOMAIN PROTEIN"/>
    <property type="match status" value="1"/>
</dbReference>
<dbReference type="EMBL" id="GG657449">
    <property type="protein sequence ID" value="OAT04839.1"/>
    <property type="molecule type" value="Genomic_DNA"/>
</dbReference>
<feature type="compositionally biased region" description="Basic and acidic residues" evidence="1">
    <location>
        <begin position="568"/>
        <end position="580"/>
    </location>
</feature>
<dbReference type="STRING" id="559298.A0A179UC24"/>
<feature type="region of interest" description="Disordered" evidence="1">
    <location>
        <begin position="549"/>
        <end position="580"/>
    </location>
</feature>
<sequence>MKRSIDRRDHDHRRAQDQKSDSESSYSDLHGRSEAPLETDLTEPDVPERPAKRPNSDEGDFSNDPLDDTGVDLSAIPEDYGKSAGTLLRRGRIEKRWLQYCKVKARQLPDERKWHNPKRALCEASDNDIHRFLGWCLKLKRGKDGRHLKGIHKASSFKGDWRSFRLYYERVTKNKIRDEDGSNVRRRIKYLIDTNGLDTMQYKDLQFSLQKDPHGGPPIPLVELTAQGVKKFMGEIKLITFPLPEVIYGPSLIFYPHTYLFGMLFHAKAFQAPGLTSMAELRKLFVKRGCQQMPLYLKRETADWYVFCKTEVVKGTPVIRRRQPLFKHMMGRLLSIFGEIHGWLHSMFSHRFRYGSGKILNESGWASEEQRMLIMKHADRRTFIDHYHPRTVGTEMIWSICGLDPDKEMMRSVARLDRWRDQRRSRHLTTEDKKRIKDNPELVTARQKLETITAEYHQTRNLVSGDKSVRQEFDEKQSLLDIEAQLLGTMADESEESSSSEDNMHPTLLGLLQKILSYPISDSLEAEWQCHNEAVDYVVLYCDTSEEGPLRKRLKKTQPPAGNSGPYDDPHSKDDSEKKKHLLSHDELLRLTTEHIEKAPKPRACFQCFSDRKLPDEVRCRMFYDPGCLTKHYDSHHLQDEQYWKLAVIREHNQEMVIVIELKMLQDN</sequence>
<evidence type="ECO:0000256" key="1">
    <source>
        <dbReference type="SAM" id="MobiDB-lite"/>
    </source>
</evidence>